<dbReference type="Proteomes" id="UP000553343">
    <property type="component" value="Unassembled WGS sequence"/>
</dbReference>
<comment type="caution">
    <text evidence="1">The sequence shown here is derived from an EMBL/GenBank/DDBJ whole genome shotgun (WGS) entry which is preliminary data.</text>
</comment>
<dbReference type="AlphaFoldDB" id="A0A850SZ05"/>
<keyword evidence="2" id="KW-1185">Reference proteome</keyword>
<dbReference type="RefSeq" id="WP_178366115.1">
    <property type="nucleotide sequence ID" value="NZ_JACADJ010000015.1"/>
</dbReference>
<name>A0A850SZ05_9BACT</name>
<accession>A0A850SZ05</accession>
<evidence type="ECO:0000313" key="2">
    <source>
        <dbReference type="Proteomes" id="UP000553343"/>
    </source>
</evidence>
<evidence type="ECO:0000313" key="1">
    <source>
        <dbReference type="EMBL" id="NWH04663.1"/>
    </source>
</evidence>
<organism evidence="1 2">
    <name type="scientific">Desulfobacter latus</name>
    <dbReference type="NCBI Taxonomy" id="2292"/>
    <lineage>
        <taxon>Bacteria</taxon>
        <taxon>Pseudomonadati</taxon>
        <taxon>Thermodesulfobacteriota</taxon>
        <taxon>Desulfobacteria</taxon>
        <taxon>Desulfobacterales</taxon>
        <taxon>Desulfobacteraceae</taxon>
        <taxon>Desulfobacter</taxon>
    </lineage>
</organism>
<gene>
    <name evidence="1" type="ORF">HXW94_06625</name>
</gene>
<proteinExistence type="predicted"/>
<dbReference type="EMBL" id="JACADJ010000015">
    <property type="protein sequence ID" value="NWH04663.1"/>
    <property type="molecule type" value="Genomic_DNA"/>
</dbReference>
<protein>
    <submittedName>
        <fullName evidence="1">Uncharacterized protein</fullName>
    </submittedName>
</protein>
<sequence length="82" mass="9424">MFANTYPYNGVVYPITDMALTCKVKDLSLITPMDDVAGFRFIPIHDLDTDMFGMASARKVLEKYKKTYSETFKSHQYGKGHY</sequence>
<reference evidence="1 2" key="1">
    <citation type="submission" date="2020-06" db="EMBL/GenBank/DDBJ databases">
        <title>High-quality draft genome of sulfate reducer Desulfobacter latus type strain AcrS2 isolated from marine sediment.</title>
        <authorList>
            <person name="Hoppe M."/>
            <person name="Larsen C.K."/>
            <person name="Marshall I.P.G."/>
            <person name="Schramm A."/>
            <person name="Marietou A.G."/>
        </authorList>
    </citation>
    <scope>NUCLEOTIDE SEQUENCE [LARGE SCALE GENOMIC DNA]</scope>
    <source>
        <strain evidence="1 2">AcRS2</strain>
    </source>
</reference>